<proteinExistence type="predicted"/>
<dbReference type="PANTHER" id="PTHR43646">
    <property type="entry name" value="GLYCOSYLTRANSFERASE"/>
    <property type="match status" value="1"/>
</dbReference>
<dbReference type="Proteomes" id="UP000005297">
    <property type="component" value="Unassembled WGS sequence"/>
</dbReference>
<evidence type="ECO:0000256" key="2">
    <source>
        <dbReference type="ARBA" id="ARBA00022475"/>
    </source>
</evidence>
<dbReference type="STRING" id="314344.AL013_03725"/>
<dbReference type="GO" id="GO:0016757">
    <property type="term" value="F:glycosyltransferase activity"/>
    <property type="evidence" value="ECO:0007669"/>
    <property type="project" value="UniProtKB-KW"/>
</dbReference>
<feature type="domain" description="Glycosyltransferase 2-like" evidence="6">
    <location>
        <begin position="8"/>
        <end position="134"/>
    </location>
</feature>
<dbReference type="SUPFAM" id="SSF53448">
    <property type="entry name" value="Nucleotide-diphospho-sugar transferases"/>
    <property type="match status" value="1"/>
</dbReference>
<organism evidence="7 8">
    <name type="scientific">Mariprofundus ferrooxydans PV-1</name>
    <dbReference type="NCBI Taxonomy" id="314345"/>
    <lineage>
        <taxon>Bacteria</taxon>
        <taxon>Pseudomonadati</taxon>
        <taxon>Pseudomonadota</taxon>
        <taxon>Candidatius Mariprofundia</taxon>
        <taxon>Mariprofundales</taxon>
        <taxon>Mariprofundaceae</taxon>
        <taxon>Mariprofundus</taxon>
    </lineage>
</organism>
<dbReference type="EMBL" id="AATS01000001">
    <property type="protein sequence ID" value="EAU55872.1"/>
    <property type="molecule type" value="Genomic_DNA"/>
</dbReference>
<comment type="caution">
    <text evidence="7">The sequence shown here is derived from an EMBL/GenBank/DDBJ whole genome shotgun (WGS) entry which is preliminary data.</text>
</comment>
<dbReference type="InParanoid" id="Q0F3R9"/>
<dbReference type="Gene3D" id="3.90.550.10">
    <property type="entry name" value="Spore Coat Polysaccharide Biosynthesis Protein SpsA, Chain A"/>
    <property type="match status" value="1"/>
</dbReference>
<dbReference type="Pfam" id="PF00535">
    <property type="entry name" value="Glycos_transf_2"/>
    <property type="match status" value="1"/>
</dbReference>
<dbReference type="OrthoDB" id="5291101at2"/>
<dbReference type="InterPro" id="IPR029044">
    <property type="entry name" value="Nucleotide-diphossugar_trans"/>
</dbReference>
<dbReference type="NCBIfam" id="TIGR04283">
    <property type="entry name" value="glyco_like_mftF"/>
    <property type="match status" value="1"/>
</dbReference>
<accession>Q0F3R9</accession>
<name>Q0F3R9_9PROT</name>
<evidence type="ECO:0000256" key="3">
    <source>
        <dbReference type="ARBA" id="ARBA00022676"/>
    </source>
</evidence>
<protein>
    <recommendedName>
        <fullName evidence="6">Glycosyltransferase 2-like domain-containing protein</fullName>
    </recommendedName>
</protein>
<evidence type="ECO:0000313" key="8">
    <source>
        <dbReference type="Proteomes" id="UP000005297"/>
    </source>
</evidence>
<keyword evidence="4" id="KW-0808">Transferase</keyword>
<keyword evidence="3" id="KW-0328">Glycosyltransferase</keyword>
<dbReference type="GO" id="GO:0005886">
    <property type="term" value="C:plasma membrane"/>
    <property type="evidence" value="ECO:0007669"/>
    <property type="project" value="UniProtKB-SubCell"/>
</dbReference>
<dbReference type="RefSeq" id="WP_009851018.1">
    <property type="nucleotide sequence ID" value="NZ_DS022295.1"/>
</dbReference>
<evidence type="ECO:0000259" key="6">
    <source>
        <dbReference type="Pfam" id="PF00535"/>
    </source>
</evidence>
<gene>
    <name evidence="7" type="ORF">SPV1_03608</name>
</gene>
<evidence type="ECO:0000256" key="1">
    <source>
        <dbReference type="ARBA" id="ARBA00004236"/>
    </source>
</evidence>
<dbReference type="AlphaFoldDB" id="Q0F3R9"/>
<reference evidence="7 8" key="1">
    <citation type="submission" date="2006-09" db="EMBL/GenBank/DDBJ databases">
        <authorList>
            <person name="Emerson D."/>
            <person name="Ferriera S."/>
            <person name="Johnson J."/>
            <person name="Kravitz S."/>
            <person name="Halpern A."/>
            <person name="Remington K."/>
            <person name="Beeson K."/>
            <person name="Tran B."/>
            <person name="Rogers Y.-H."/>
            <person name="Friedman R."/>
            <person name="Venter J.C."/>
        </authorList>
    </citation>
    <scope>NUCLEOTIDE SEQUENCE [LARGE SCALE GENOMIC DNA]</scope>
    <source>
        <strain evidence="7 8">PV-1</strain>
    </source>
</reference>
<keyword evidence="2" id="KW-1003">Cell membrane</keyword>
<sequence length="228" mass="25527">MRECSIAVVVPVLNEQALLPALLERLHALPADEVVIVDGGSTDGTCQMLENSTIRWISRAAGRANQMNAGASVTDADILLFIHSDTEINSSCFTAVKRAMQDAATVAGRFDIRFSGGHPLLRMIAWFINTRSRLTLISTGDQCLFVRRSHFEATGGFPSQPLMEDIEFTKRLKRQGHIACLREQVTTSSRRWETHGILKTVMLMWRLRLLYFFGVPAGDLASMYRQVR</sequence>
<dbReference type="eggNOG" id="COG1215">
    <property type="taxonomic scope" value="Bacteria"/>
</dbReference>
<dbReference type="InterPro" id="IPR001173">
    <property type="entry name" value="Glyco_trans_2-like"/>
</dbReference>
<comment type="subcellular location">
    <subcellularLocation>
        <location evidence="1">Cell membrane</location>
    </subcellularLocation>
</comment>
<dbReference type="InterPro" id="IPR026461">
    <property type="entry name" value="Trfase_2_rSAM/seldom_assoc"/>
</dbReference>
<evidence type="ECO:0000313" key="7">
    <source>
        <dbReference type="EMBL" id="EAU55872.1"/>
    </source>
</evidence>
<dbReference type="HOGENOM" id="CLU_025996_17_3_0"/>
<dbReference type="PANTHER" id="PTHR43646:SF2">
    <property type="entry name" value="GLYCOSYLTRANSFERASE 2-LIKE DOMAIN-CONTAINING PROTEIN"/>
    <property type="match status" value="1"/>
</dbReference>
<evidence type="ECO:0000256" key="5">
    <source>
        <dbReference type="ARBA" id="ARBA00023136"/>
    </source>
</evidence>
<keyword evidence="5" id="KW-0472">Membrane</keyword>
<keyword evidence="8" id="KW-1185">Reference proteome</keyword>
<dbReference type="CDD" id="cd02522">
    <property type="entry name" value="GT_2_like_a"/>
    <property type="match status" value="1"/>
</dbReference>
<evidence type="ECO:0000256" key="4">
    <source>
        <dbReference type="ARBA" id="ARBA00022679"/>
    </source>
</evidence>